<feature type="domain" description="VOC" evidence="1">
    <location>
        <begin position="5"/>
        <end position="126"/>
    </location>
</feature>
<keyword evidence="2" id="KW-0560">Oxidoreductase</keyword>
<dbReference type="CDD" id="cd06587">
    <property type="entry name" value="VOC"/>
    <property type="match status" value="1"/>
</dbReference>
<keyword evidence="2" id="KW-0456">Lyase</keyword>
<keyword evidence="3" id="KW-1185">Reference proteome</keyword>
<dbReference type="OrthoDB" id="7355345at2"/>
<dbReference type="InterPro" id="IPR004360">
    <property type="entry name" value="Glyas_Fos-R_dOase_dom"/>
</dbReference>
<dbReference type="GO" id="GO:0016829">
    <property type="term" value="F:lyase activity"/>
    <property type="evidence" value="ECO:0007669"/>
    <property type="project" value="UniProtKB-KW"/>
</dbReference>
<protein>
    <submittedName>
        <fullName evidence="2">Catechol 2,3-dioxygenase-like lactoylglutathione lyase family enzyme</fullName>
    </submittedName>
</protein>
<organism evidence="2 3">
    <name type="scientific">Hoeflea halophila</name>
    <dbReference type="NCBI Taxonomy" id="714899"/>
    <lineage>
        <taxon>Bacteria</taxon>
        <taxon>Pseudomonadati</taxon>
        <taxon>Pseudomonadota</taxon>
        <taxon>Alphaproteobacteria</taxon>
        <taxon>Hyphomicrobiales</taxon>
        <taxon>Rhizobiaceae</taxon>
        <taxon>Hoeflea</taxon>
    </lineage>
</organism>
<dbReference type="Pfam" id="PF00903">
    <property type="entry name" value="Glyoxalase"/>
    <property type="match status" value="1"/>
</dbReference>
<dbReference type="EMBL" id="OCPC01000001">
    <property type="protein sequence ID" value="SOE14597.1"/>
    <property type="molecule type" value="Genomic_DNA"/>
</dbReference>
<dbReference type="PROSITE" id="PS51819">
    <property type="entry name" value="VOC"/>
    <property type="match status" value="1"/>
</dbReference>
<dbReference type="RefSeq" id="WP_097105576.1">
    <property type="nucleotide sequence ID" value="NZ_OCPC01000001.1"/>
</dbReference>
<evidence type="ECO:0000259" key="1">
    <source>
        <dbReference type="PROSITE" id="PS51819"/>
    </source>
</evidence>
<sequence length="127" mass="14343">MAQSQLEHVNFTVADADSTARWLCDVFGWTIRWQGPALNGGHTIHVGTEDAYLAIYTPKDMRARGVVEKYRVGSLNHVGVVVDDLDAVEAQIKELGYEPYNHADYEPGRRFYFDDENGIEFEVVSYG</sequence>
<dbReference type="InterPro" id="IPR037523">
    <property type="entry name" value="VOC_core"/>
</dbReference>
<evidence type="ECO:0000313" key="2">
    <source>
        <dbReference type="EMBL" id="SOE14597.1"/>
    </source>
</evidence>
<dbReference type="Proteomes" id="UP000219465">
    <property type="component" value="Unassembled WGS sequence"/>
</dbReference>
<evidence type="ECO:0000313" key="3">
    <source>
        <dbReference type="Proteomes" id="UP000219465"/>
    </source>
</evidence>
<gene>
    <name evidence="2" type="ORF">SAMN05877838_1000</name>
</gene>
<reference evidence="3" key="1">
    <citation type="submission" date="2017-08" db="EMBL/GenBank/DDBJ databases">
        <authorList>
            <person name="Varghese N."/>
            <person name="Submissions S."/>
        </authorList>
    </citation>
    <scope>NUCLEOTIDE SEQUENCE [LARGE SCALE GENOMIC DNA]</scope>
    <source>
        <strain evidence="3">KCTC 23107</strain>
    </source>
</reference>
<keyword evidence="2" id="KW-0223">Dioxygenase</keyword>
<dbReference type="InterPro" id="IPR029068">
    <property type="entry name" value="Glyas_Bleomycin-R_OHBP_Dase"/>
</dbReference>
<proteinExistence type="predicted"/>
<dbReference type="GO" id="GO:0051213">
    <property type="term" value="F:dioxygenase activity"/>
    <property type="evidence" value="ECO:0007669"/>
    <property type="project" value="UniProtKB-KW"/>
</dbReference>
<dbReference type="SUPFAM" id="SSF54593">
    <property type="entry name" value="Glyoxalase/Bleomycin resistance protein/Dihydroxybiphenyl dioxygenase"/>
    <property type="match status" value="1"/>
</dbReference>
<dbReference type="Gene3D" id="3.10.180.10">
    <property type="entry name" value="2,3-Dihydroxybiphenyl 1,2-Dioxygenase, domain 1"/>
    <property type="match status" value="1"/>
</dbReference>
<accession>A0A286I3P6</accession>
<dbReference type="AlphaFoldDB" id="A0A286I3P6"/>
<name>A0A286I3P6_9HYPH</name>